<accession>A0ABW5R6K8</accession>
<dbReference type="SUPFAM" id="SSF52540">
    <property type="entry name" value="P-loop containing nucleoside triphosphate hydrolases"/>
    <property type="match status" value="1"/>
</dbReference>
<evidence type="ECO:0000259" key="1">
    <source>
        <dbReference type="SMART" id="SM00382"/>
    </source>
</evidence>
<dbReference type="Pfam" id="PF07319">
    <property type="entry name" value="DnaI_N"/>
    <property type="match status" value="1"/>
</dbReference>
<dbReference type="InterPro" id="IPR003593">
    <property type="entry name" value="AAA+_ATPase"/>
</dbReference>
<evidence type="ECO:0000313" key="2">
    <source>
        <dbReference type="EMBL" id="MFD2670657.1"/>
    </source>
</evidence>
<dbReference type="RefSeq" id="WP_379928074.1">
    <property type="nucleotide sequence ID" value="NZ_JBHUMM010000005.1"/>
</dbReference>
<sequence>MESLSDVMKQLPGRLRQGEQAEELYRSLLAHPAVQAFLTKQGPFQEQEIRLNQNRLYQYQREYDQCMNCPGLDRCPNDFQGHYTKLSVQTIQERKVIVDHKVSCKKMRAKQAQQSIHGRIRSFYVDDRALEQGYSPKEILQRDWERSESVEHILQYIYQTKQEGLQARGMYVQGSFGTGKTFLMCYLLYELAKDGHSGVIVYMPDFVEDLKSMFQDNQRLKDTIDLLKQTDLLIFDDIGAENMSPWVRDHVLGSILNYRMDRKPTFFTSNYSLEALEKHLSFTDKEGENDAKGKRLMERIRHYVDVLTVKGKNHREKNE</sequence>
<dbReference type="SMART" id="SM00382">
    <property type="entry name" value="AAA"/>
    <property type="match status" value="1"/>
</dbReference>
<reference evidence="3" key="1">
    <citation type="journal article" date="2019" name="Int. J. Syst. Evol. Microbiol.">
        <title>The Global Catalogue of Microorganisms (GCM) 10K type strain sequencing project: providing services to taxonomists for standard genome sequencing and annotation.</title>
        <authorList>
            <consortium name="The Broad Institute Genomics Platform"/>
            <consortium name="The Broad Institute Genome Sequencing Center for Infectious Disease"/>
            <person name="Wu L."/>
            <person name="Ma J."/>
        </authorList>
    </citation>
    <scope>NUCLEOTIDE SEQUENCE [LARGE SCALE GENOMIC DNA]</scope>
    <source>
        <strain evidence="3">KCTC 33676</strain>
    </source>
</reference>
<organism evidence="2 3">
    <name type="scientific">Marinicrinis sediminis</name>
    <dbReference type="NCBI Taxonomy" id="1652465"/>
    <lineage>
        <taxon>Bacteria</taxon>
        <taxon>Bacillati</taxon>
        <taxon>Bacillota</taxon>
        <taxon>Bacilli</taxon>
        <taxon>Bacillales</taxon>
        <taxon>Paenibacillaceae</taxon>
    </lineage>
</organism>
<dbReference type="InterPro" id="IPR009928">
    <property type="entry name" value="DnaI_N"/>
</dbReference>
<feature type="domain" description="AAA+ ATPase" evidence="1">
    <location>
        <begin position="166"/>
        <end position="310"/>
    </location>
</feature>
<evidence type="ECO:0000313" key="3">
    <source>
        <dbReference type="Proteomes" id="UP001597497"/>
    </source>
</evidence>
<name>A0ABW5R6K8_9BACL</name>
<dbReference type="CDD" id="cd00009">
    <property type="entry name" value="AAA"/>
    <property type="match status" value="1"/>
</dbReference>
<dbReference type="InterPro" id="IPR027417">
    <property type="entry name" value="P-loop_NTPase"/>
</dbReference>
<dbReference type="NCBIfam" id="NF006505">
    <property type="entry name" value="PRK08939.1"/>
    <property type="match status" value="1"/>
</dbReference>
<dbReference type="Pfam" id="PF01695">
    <property type="entry name" value="IstB_IS21"/>
    <property type="match status" value="1"/>
</dbReference>
<dbReference type="InterPro" id="IPR002611">
    <property type="entry name" value="IstB_ATP-bd"/>
</dbReference>
<dbReference type="PANTHER" id="PTHR30050:SF8">
    <property type="entry name" value="PRIMOSOMAL PROTEIN DNAI"/>
    <property type="match status" value="1"/>
</dbReference>
<dbReference type="PANTHER" id="PTHR30050">
    <property type="entry name" value="CHROMOSOMAL REPLICATION INITIATOR PROTEIN DNAA"/>
    <property type="match status" value="1"/>
</dbReference>
<dbReference type="Gene3D" id="3.40.50.300">
    <property type="entry name" value="P-loop containing nucleotide triphosphate hydrolases"/>
    <property type="match status" value="1"/>
</dbReference>
<keyword evidence="3" id="KW-1185">Reference proteome</keyword>
<proteinExistence type="predicted"/>
<gene>
    <name evidence="2" type="primary">dnaI</name>
    <name evidence="2" type="ORF">ACFSUC_03420</name>
</gene>
<protein>
    <submittedName>
        <fullName evidence="2">Primosomal protein DnaI</fullName>
    </submittedName>
</protein>
<dbReference type="Proteomes" id="UP001597497">
    <property type="component" value="Unassembled WGS sequence"/>
</dbReference>
<comment type="caution">
    <text evidence="2">The sequence shown here is derived from an EMBL/GenBank/DDBJ whole genome shotgun (WGS) entry which is preliminary data.</text>
</comment>
<dbReference type="EMBL" id="JBHUMM010000005">
    <property type="protein sequence ID" value="MFD2670657.1"/>
    <property type="molecule type" value="Genomic_DNA"/>
</dbReference>